<dbReference type="GO" id="GO:0005694">
    <property type="term" value="C:chromosome"/>
    <property type="evidence" value="ECO:0007669"/>
    <property type="project" value="UniProtKB-SubCell"/>
</dbReference>
<feature type="domain" description="SET" evidence="8">
    <location>
        <begin position="91"/>
        <end position="218"/>
    </location>
</feature>
<comment type="caution">
    <text evidence="11">The sequence shown here is derived from an EMBL/GenBank/DDBJ whole genome shotgun (WGS) entry which is preliminary data.</text>
</comment>
<evidence type="ECO:0000259" key="8">
    <source>
        <dbReference type="PROSITE" id="PS50280"/>
    </source>
</evidence>
<feature type="domain" description="Pre-SET" evidence="9">
    <location>
        <begin position="22"/>
        <end position="88"/>
    </location>
</feature>
<evidence type="ECO:0000259" key="10">
    <source>
        <dbReference type="PROSITE" id="PS50868"/>
    </source>
</evidence>
<evidence type="ECO:0000256" key="6">
    <source>
        <dbReference type="ARBA" id="ARBA00022723"/>
    </source>
</evidence>
<dbReference type="Pfam" id="PF00856">
    <property type="entry name" value="SET"/>
    <property type="match status" value="1"/>
</dbReference>
<dbReference type="InterPro" id="IPR046341">
    <property type="entry name" value="SET_dom_sf"/>
</dbReference>
<dbReference type="SMART" id="SM00508">
    <property type="entry name" value="PostSET"/>
    <property type="match status" value="1"/>
</dbReference>
<evidence type="ECO:0000256" key="4">
    <source>
        <dbReference type="ARBA" id="ARBA00022679"/>
    </source>
</evidence>
<evidence type="ECO:0000256" key="3">
    <source>
        <dbReference type="ARBA" id="ARBA00022603"/>
    </source>
</evidence>
<dbReference type="PROSITE" id="PS50280">
    <property type="entry name" value="SET"/>
    <property type="match status" value="1"/>
</dbReference>
<dbReference type="GO" id="GO:0008270">
    <property type="term" value="F:zinc ion binding"/>
    <property type="evidence" value="ECO:0007669"/>
    <property type="project" value="InterPro"/>
</dbReference>
<dbReference type="InterPro" id="IPR007728">
    <property type="entry name" value="Pre-SET_dom"/>
</dbReference>
<dbReference type="GO" id="GO:0005634">
    <property type="term" value="C:nucleus"/>
    <property type="evidence" value="ECO:0007669"/>
    <property type="project" value="InterPro"/>
</dbReference>
<name>A0AAD9P5H4_RIDPI</name>
<sequence length="265" mass="29294">MYVRSNIPGPNLEQKSFEDQFSGCDCQPPGSGCNSTTCSCMRRFGAAYDEKHRLVDIDPYSDAMRPVYECNGACTCGNDCANRVVQHEVACDLAVFRTPSKGFGVRTLQAVLRGSFVCEYAGEVLTREEACRRATNLTDADCNYILALREHVTADGKDHVITTYVDPMYIGNVGRFVNHSCSPNLFMVPVRVNNDVPHLGLFAIDDIAAGTELCFDYSGVVQRPDAKATNDHITVHVAPTHRKPCHCGSTTCRQFLPFDETLYDN</sequence>
<keyword evidence="4" id="KW-0808">Transferase</keyword>
<dbReference type="PROSITE" id="PS50868">
    <property type="entry name" value="POST_SET"/>
    <property type="match status" value="1"/>
</dbReference>
<dbReference type="AlphaFoldDB" id="A0AAD9P5H4"/>
<dbReference type="EMBL" id="JAODUO010000135">
    <property type="protein sequence ID" value="KAK2188340.1"/>
    <property type="molecule type" value="Genomic_DNA"/>
</dbReference>
<dbReference type="PANTHER" id="PTHR46223:SF3">
    <property type="entry name" value="HISTONE-LYSINE N-METHYLTRANSFERASE SET-23"/>
    <property type="match status" value="1"/>
</dbReference>
<dbReference type="GO" id="GO:0032259">
    <property type="term" value="P:methylation"/>
    <property type="evidence" value="ECO:0007669"/>
    <property type="project" value="UniProtKB-KW"/>
</dbReference>
<evidence type="ECO:0000313" key="11">
    <source>
        <dbReference type="EMBL" id="KAK2188340.1"/>
    </source>
</evidence>
<organism evidence="11 12">
    <name type="scientific">Ridgeia piscesae</name>
    <name type="common">Tubeworm</name>
    <dbReference type="NCBI Taxonomy" id="27915"/>
    <lineage>
        <taxon>Eukaryota</taxon>
        <taxon>Metazoa</taxon>
        <taxon>Spiralia</taxon>
        <taxon>Lophotrochozoa</taxon>
        <taxon>Annelida</taxon>
        <taxon>Polychaeta</taxon>
        <taxon>Sedentaria</taxon>
        <taxon>Canalipalpata</taxon>
        <taxon>Sabellida</taxon>
        <taxon>Siboglinidae</taxon>
        <taxon>Ridgeia</taxon>
    </lineage>
</organism>
<dbReference type="Proteomes" id="UP001209878">
    <property type="component" value="Unassembled WGS sequence"/>
</dbReference>
<keyword evidence="5" id="KW-0949">S-adenosyl-L-methionine</keyword>
<keyword evidence="2" id="KW-0158">Chromosome</keyword>
<dbReference type="InterPro" id="IPR003616">
    <property type="entry name" value="Post-SET_dom"/>
</dbReference>
<keyword evidence="12" id="KW-1185">Reference proteome</keyword>
<dbReference type="SMART" id="SM00317">
    <property type="entry name" value="SET"/>
    <property type="match status" value="1"/>
</dbReference>
<gene>
    <name evidence="11" type="ORF">NP493_135g02018</name>
</gene>
<dbReference type="Pfam" id="PF05033">
    <property type="entry name" value="Pre-SET"/>
    <property type="match status" value="1"/>
</dbReference>
<dbReference type="InterPro" id="IPR050973">
    <property type="entry name" value="H3K9_Histone-Lys_N-MTase"/>
</dbReference>
<dbReference type="PANTHER" id="PTHR46223">
    <property type="entry name" value="HISTONE-LYSINE N-METHYLTRANSFERASE SUV39H"/>
    <property type="match status" value="1"/>
</dbReference>
<evidence type="ECO:0000259" key="9">
    <source>
        <dbReference type="PROSITE" id="PS50867"/>
    </source>
</evidence>
<dbReference type="PROSITE" id="PS50867">
    <property type="entry name" value="PRE_SET"/>
    <property type="match status" value="1"/>
</dbReference>
<dbReference type="InterPro" id="IPR001214">
    <property type="entry name" value="SET_dom"/>
</dbReference>
<protein>
    <recommendedName>
        <fullName evidence="13">Histone-lysine N-methyltransferase SETMAR</fullName>
    </recommendedName>
</protein>
<reference evidence="11" key="1">
    <citation type="journal article" date="2023" name="Mol. Biol. Evol.">
        <title>Third-Generation Sequencing Reveals the Adaptive Role of the Epigenome in Three Deep-Sea Polychaetes.</title>
        <authorList>
            <person name="Perez M."/>
            <person name="Aroh O."/>
            <person name="Sun Y."/>
            <person name="Lan Y."/>
            <person name="Juniper S.K."/>
            <person name="Young C.R."/>
            <person name="Angers B."/>
            <person name="Qian P.Y."/>
        </authorList>
    </citation>
    <scope>NUCLEOTIDE SEQUENCE</scope>
    <source>
        <strain evidence="11">R07B-5</strain>
    </source>
</reference>
<keyword evidence="7" id="KW-0862">Zinc</keyword>
<evidence type="ECO:0008006" key="13">
    <source>
        <dbReference type="Google" id="ProtNLM"/>
    </source>
</evidence>
<keyword evidence="3" id="KW-0489">Methyltransferase</keyword>
<dbReference type="CDD" id="cd10544">
    <property type="entry name" value="SET_SETMAR"/>
    <property type="match status" value="1"/>
</dbReference>
<evidence type="ECO:0000256" key="1">
    <source>
        <dbReference type="ARBA" id="ARBA00004286"/>
    </source>
</evidence>
<proteinExistence type="predicted"/>
<dbReference type="GO" id="GO:0042054">
    <property type="term" value="F:histone methyltransferase activity"/>
    <property type="evidence" value="ECO:0007669"/>
    <property type="project" value="InterPro"/>
</dbReference>
<evidence type="ECO:0000256" key="2">
    <source>
        <dbReference type="ARBA" id="ARBA00022454"/>
    </source>
</evidence>
<dbReference type="Gene3D" id="2.170.270.10">
    <property type="entry name" value="SET domain"/>
    <property type="match status" value="1"/>
</dbReference>
<accession>A0AAD9P5H4</accession>
<evidence type="ECO:0000256" key="7">
    <source>
        <dbReference type="ARBA" id="ARBA00022833"/>
    </source>
</evidence>
<comment type="subcellular location">
    <subcellularLocation>
        <location evidence="1">Chromosome</location>
    </subcellularLocation>
</comment>
<feature type="domain" description="Post-SET" evidence="10">
    <location>
        <begin position="241"/>
        <end position="257"/>
    </location>
</feature>
<dbReference type="SUPFAM" id="SSF82199">
    <property type="entry name" value="SET domain"/>
    <property type="match status" value="1"/>
</dbReference>
<evidence type="ECO:0000256" key="5">
    <source>
        <dbReference type="ARBA" id="ARBA00022691"/>
    </source>
</evidence>
<keyword evidence="6" id="KW-0479">Metal-binding</keyword>
<evidence type="ECO:0000313" key="12">
    <source>
        <dbReference type="Proteomes" id="UP001209878"/>
    </source>
</evidence>